<accession>A0A512SWG0</accession>
<protein>
    <recommendedName>
        <fullName evidence="4">Zinc-ribbon domain-containing protein</fullName>
    </recommendedName>
</protein>
<evidence type="ECO:0000313" key="3">
    <source>
        <dbReference type="Proteomes" id="UP000321793"/>
    </source>
</evidence>
<dbReference type="EMBL" id="BKBA01000003">
    <property type="protein sequence ID" value="GEQ12289.1"/>
    <property type="molecule type" value="Genomic_DNA"/>
</dbReference>
<dbReference type="Proteomes" id="UP000321793">
    <property type="component" value="Unassembled WGS sequence"/>
</dbReference>
<proteinExistence type="predicted"/>
<keyword evidence="3" id="KW-1185">Reference proteome</keyword>
<reference evidence="2 3" key="1">
    <citation type="submission" date="2019-07" db="EMBL/GenBank/DDBJ databases">
        <title>Whole genome shotgun sequence of Knoellia locipacati NBRC 109775.</title>
        <authorList>
            <person name="Hosoyama A."/>
            <person name="Uohara A."/>
            <person name="Ohji S."/>
            <person name="Ichikawa N."/>
        </authorList>
    </citation>
    <scope>NUCLEOTIDE SEQUENCE [LARGE SCALE GENOMIC DNA]</scope>
    <source>
        <strain evidence="2 3">NBRC 109775</strain>
    </source>
</reference>
<evidence type="ECO:0000313" key="2">
    <source>
        <dbReference type="EMBL" id="GEQ12289.1"/>
    </source>
</evidence>
<gene>
    <name evidence="2" type="ORF">KLO01_03360</name>
</gene>
<name>A0A512SWG0_9MICO</name>
<comment type="caution">
    <text evidence="2">The sequence shown here is derived from an EMBL/GenBank/DDBJ whole genome shotgun (WGS) entry which is preliminary data.</text>
</comment>
<evidence type="ECO:0000256" key="1">
    <source>
        <dbReference type="SAM" id="MobiDB-lite"/>
    </source>
</evidence>
<sequence>MDIPVEGATHWGMDTGKRFTCRVGWHHWHVVTGESMQVRVCANCGRRRHHRDLPGQKSPAASWGMNYTGGGGLGGDGS</sequence>
<feature type="compositionally biased region" description="Gly residues" evidence="1">
    <location>
        <begin position="67"/>
        <end position="78"/>
    </location>
</feature>
<organism evidence="2 3">
    <name type="scientific">Knoellia locipacati</name>
    <dbReference type="NCBI Taxonomy" id="882824"/>
    <lineage>
        <taxon>Bacteria</taxon>
        <taxon>Bacillati</taxon>
        <taxon>Actinomycetota</taxon>
        <taxon>Actinomycetes</taxon>
        <taxon>Micrococcales</taxon>
        <taxon>Intrasporangiaceae</taxon>
        <taxon>Knoellia</taxon>
    </lineage>
</organism>
<evidence type="ECO:0008006" key="4">
    <source>
        <dbReference type="Google" id="ProtNLM"/>
    </source>
</evidence>
<dbReference type="AlphaFoldDB" id="A0A512SWG0"/>
<feature type="region of interest" description="Disordered" evidence="1">
    <location>
        <begin position="47"/>
        <end position="78"/>
    </location>
</feature>